<accession>A0AAE1REF3</accession>
<proteinExistence type="predicted"/>
<feature type="region of interest" description="Disordered" evidence="1">
    <location>
        <begin position="133"/>
        <end position="166"/>
    </location>
</feature>
<evidence type="ECO:0000313" key="2">
    <source>
        <dbReference type="EMBL" id="KAK4349287.1"/>
    </source>
</evidence>
<comment type="caution">
    <text evidence="2">The sequence shown here is derived from an EMBL/GenBank/DDBJ whole genome shotgun (WGS) entry which is preliminary data.</text>
</comment>
<evidence type="ECO:0000313" key="3">
    <source>
        <dbReference type="Proteomes" id="UP001291623"/>
    </source>
</evidence>
<evidence type="ECO:0000256" key="1">
    <source>
        <dbReference type="SAM" id="MobiDB-lite"/>
    </source>
</evidence>
<dbReference type="AlphaFoldDB" id="A0AAE1REF3"/>
<sequence length="166" mass="18971">MNGSNPWLKTLMYKEVIHEYKKNHHESESAQPSPELDIEMWCKVVGSQKGKTYALGPRNNFERLQSRLRGEGTSRQGKGIDGVQVTAMAQQIIKLNRQFAMAEGKRLYGERVMQESLKSLEVQVRSHIEYGCFGVPRSPSPHPDDDDKKPEDDGEYVDRTPDHEMP</sequence>
<gene>
    <name evidence="2" type="ORF">RND71_032042</name>
</gene>
<keyword evidence="3" id="KW-1185">Reference proteome</keyword>
<feature type="compositionally biased region" description="Basic and acidic residues" evidence="1">
    <location>
        <begin position="142"/>
        <end position="166"/>
    </location>
</feature>
<dbReference type="Proteomes" id="UP001291623">
    <property type="component" value="Unassembled WGS sequence"/>
</dbReference>
<protein>
    <submittedName>
        <fullName evidence="2">Uncharacterized protein</fullName>
    </submittedName>
</protein>
<organism evidence="2 3">
    <name type="scientific">Anisodus tanguticus</name>
    <dbReference type="NCBI Taxonomy" id="243964"/>
    <lineage>
        <taxon>Eukaryota</taxon>
        <taxon>Viridiplantae</taxon>
        <taxon>Streptophyta</taxon>
        <taxon>Embryophyta</taxon>
        <taxon>Tracheophyta</taxon>
        <taxon>Spermatophyta</taxon>
        <taxon>Magnoliopsida</taxon>
        <taxon>eudicotyledons</taxon>
        <taxon>Gunneridae</taxon>
        <taxon>Pentapetalae</taxon>
        <taxon>asterids</taxon>
        <taxon>lamiids</taxon>
        <taxon>Solanales</taxon>
        <taxon>Solanaceae</taxon>
        <taxon>Solanoideae</taxon>
        <taxon>Hyoscyameae</taxon>
        <taxon>Anisodus</taxon>
    </lineage>
</organism>
<name>A0AAE1REF3_9SOLA</name>
<dbReference type="EMBL" id="JAVYJV010000017">
    <property type="protein sequence ID" value="KAK4349287.1"/>
    <property type="molecule type" value="Genomic_DNA"/>
</dbReference>
<reference evidence="2" key="1">
    <citation type="submission" date="2023-12" db="EMBL/GenBank/DDBJ databases">
        <title>Genome assembly of Anisodus tanguticus.</title>
        <authorList>
            <person name="Wang Y.-J."/>
        </authorList>
    </citation>
    <scope>NUCLEOTIDE SEQUENCE</scope>
    <source>
        <strain evidence="2">KB-2021</strain>
        <tissue evidence="2">Leaf</tissue>
    </source>
</reference>